<dbReference type="EMBL" id="JARKHS020011016">
    <property type="protein sequence ID" value="KAK8778198.1"/>
    <property type="molecule type" value="Genomic_DNA"/>
</dbReference>
<keyword evidence="6" id="KW-1185">Reference proteome</keyword>
<accession>A0AAQ4EUD5</accession>
<evidence type="ECO:0000259" key="4">
    <source>
        <dbReference type="SMART" id="SM00413"/>
    </source>
</evidence>
<dbReference type="Gene3D" id="1.10.10.10">
    <property type="entry name" value="Winged helix-like DNA-binding domain superfamily/Winged helix DNA-binding domain"/>
    <property type="match status" value="1"/>
</dbReference>
<dbReference type="InterPro" id="IPR046328">
    <property type="entry name" value="ETS_fam"/>
</dbReference>
<dbReference type="GO" id="GO:0043565">
    <property type="term" value="F:sequence-specific DNA binding"/>
    <property type="evidence" value="ECO:0007669"/>
    <property type="project" value="InterPro"/>
</dbReference>
<dbReference type="InterPro" id="IPR000418">
    <property type="entry name" value="Ets_dom"/>
</dbReference>
<feature type="compositionally biased region" description="Basic and acidic residues" evidence="3">
    <location>
        <begin position="47"/>
        <end position="60"/>
    </location>
</feature>
<dbReference type="PANTHER" id="PTHR11849:SF282">
    <property type="entry name" value="ETV5-RELATED PROTEIN ETS96B"/>
    <property type="match status" value="1"/>
</dbReference>
<proteinExistence type="inferred from homology"/>
<evidence type="ECO:0000256" key="2">
    <source>
        <dbReference type="ARBA" id="ARBA00023125"/>
    </source>
</evidence>
<comment type="similarity">
    <text evidence="1">Belongs to the ETS family.</text>
</comment>
<organism evidence="5 6">
    <name type="scientific">Amblyomma americanum</name>
    <name type="common">Lone star tick</name>
    <dbReference type="NCBI Taxonomy" id="6943"/>
    <lineage>
        <taxon>Eukaryota</taxon>
        <taxon>Metazoa</taxon>
        <taxon>Ecdysozoa</taxon>
        <taxon>Arthropoda</taxon>
        <taxon>Chelicerata</taxon>
        <taxon>Arachnida</taxon>
        <taxon>Acari</taxon>
        <taxon>Parasitiformes</taxon>
        <taxon>Ixodida</taxon>
        <taxon>Ixodoidea</taxon>
        <taxon>Ixodidae</taxon>
        <taxon>Amblyomminae</taxon>
        <taxon>Amblyomma</taxon>
    </lineage>
</organism>
<name>A0AAQ4EUD5_AMBAM</name>
<dbReference type="InterPro" id="IPR036390">
    <property type="entry name" value="WH_DNA-bd_sf"/>
</dbReference>
<dbReference type="GO" id="GO:0005634">
    <property type="term" value="C:nucleus"/>
    <property type="evidence" value="ECO:0007669"/>
    <property type="project" value="TreeGrafter"/>
</dbReference>
<gene>
    <name evidence="5" type="ORF">V5799_020463</name>
</gene>
<dbReference type="GO" id="GO:0030154">
    <property type="term" value="P:cell differentiation"/>
    <property type="evidence" value="ECO:0007669"/>
    <property type="project" value="TreeGrafter"/>
</dbReference>
<protein>
    <recommendedName>
        <fullName evidence="4">ETS domain-containing protein</fullName>
    </recommendedName>
</protein>
<dbReference type="Pfam" id="PF00178">
    <property type="entry name" value="Ets"/>
    <property type="match status" value="1"/>
</dbReference>
<reference evidence="5 6" key="1">
    <citation type="journal article" date="2023" name="Arcadia Sci">
        <title>De novo assembly of a long-read Amblyomma americanum tick genome.</title>
        <authorList>
            <person name="Chou S."/>
            <person name="Poskanzer K.E."/>
            <person name="Rollins M."/>
            <person name="Thuy-Boun P.S."/>
        </authorList>
    </citation>
    <scope>NUCLEOTIDE SEQUENCE [LARGE SCALE GENOMIC DNA]</scope>
    <source>
        <strain evidence="5">F_SG_1</strain>
        <tissue evidence="5">Salivary glands</tissue>
    </source>
</reference>
<evidence type="ECO:0000313" key="5">
    <source>
        <dbReference type="EMBL" id="KAK8778198.1"/>
    </source>
</evidence>
<dbReference type="AlphaFoldDB" id="A0AAQ4EUD5"/>
<dbReference type="Proteomes" id="UP001321473">
    <property type="component" value="Unassembled WGS sequence"/>
</dbReference>
<comment type="caution">
    <text evidence="5">The sequence shown here is derived from an EMBL/GenBank/DDBJ whole genome shotgun (WGS) entry which is preliminary data.</text>
</comment>
<sequence>MNYDKLSRSLRYYYEKGIMQKVAGERYVYKFVCDPELVVTSSSDMAKPRFHDGRADKEPSAEPLASSTQGWHSRPGITVPHEYGQFPVYSADYASSIPLEGC</sequence>
<evidence type="ECO:0000313" key="6">
    <source>
        <dbReference type="Proteomes" id="UP001321473"/>
    </source>
</evidence>
<dbReference type="PANTHER" id="PTHR11849">
    <property type="entry name" value="ETS"/>
    <property type="match status" value="1"/>
</dbReference>
<feature type="domain" description="ETS" evidence="4">
    <location>
        <begin position="1"/>
        <end position="36"/>
    </location>
</feature>
<dbReference type="SMART" id="SM00413">
    <property type="entry name" value="ETS"/>
    <property type="match status" value="1"/>
</dbReference>
<evidence type="ECO:0000256" key="3">
    <source>
        <dbReference type="SAM" id="MobiDB-lite"/>
    </source>
</evidence>
<dbReference type="SUPFAM" id="SSF46785">
    <property type="entry name" value="Winged helix' DNA-binding domain"/>
    <property type="match status" value="1"/>
</dbReference>
<evidence type="ECO:0000256" key="1">
    <source>
        <dbReference type="ARBA" id="ARBA00005562"/>
    </source>
</evidence>
<dbReference type="GO" id="GO:0000981">
    <property type="term" value="F:DNA-binding transcription factor activity, RNA polymerase II-specific"/>
    <property type="evidence" value="ECO:0007669"/>
    <property type="project" value="TreeGrafter"/>
</dbReference>
<keyword evidence="2" id="KW-0238">DNA-binding</keyword>
<dbReference type="InterPro" id="IPR036388">
    <property type="entry name" value="WH-like_DNA-bd_sf"/>
</dbReference>
<feature type="region of interest" description="Disordered" evidence="3">
    <location>
        <begin position="47"/>
        <end position="76"/>
    </location>
</feature>